<sequence length="601" mass="69798">MILQWGWVNSTKVRSQDSYNCSANQVCHHTNLTISGDTNTTLTYWMGQKPAQGIIYSNDSITINVTSKVNISCCQQDLTTILYTNMFSKAIWRNQLSCNETTTVFAFNTSTYLWCINSSAINNRTIWAQHLHVIIHKTPTYSQPTIVRIPHACTNTTFFAQQYQLQLNVTFPKLHPCARRKREWYDTLFGGVGTGIGLANSFDLDSLSYKLKNTGKNAALATKLTANWIPTVISPLTSNLAYQKIFLKIFNRTIVSTTNNITYLFAWTECSLQYLFSYIQIQNLQQELQLGRVRWSEFLIISKQCHADIWVEDHNPFYCTTTYCYGIIMYYIPQNTTMLCPYHVLPIPYPYYYLQPEFYGTHIDNRNITYKINDCAVTTKGLVCTDLQQQMEPCLLHFSVNHCIFTLLPVSDYTALFEVQPHTLCIVSNQSEVLSYMQVDFPFVGCIYNISIFPWHNSTIYLTPIIDYENITFTPISLPQPKLETYLNLTTILYENKALNQTLQKRDRQLSEYRLQTTIISHKLQDYSHAIATDSNHNWWDWLFTHSSVTYRFVPLFMIVFILIVISICSCCCSLYLYQHIKNLYDAFTYNYYVYNKSAHA</sequence>
<reference evidence="2 3" key="1">
    <citation type="submission" date="2009-03" db="EMBL/GenBank/DDBJ databases">
        <authorList>
            <person name="Warren W."/>
            <person name="Ye L."/>
            <person name="Minx P."/>
            <person name="Worley K."/>
            <person name="Gibbs R."/>
            <person name="Wilson R.K."/>
        </authorList>
    </citation>
    <scope>NUCLEOTIDE SEQUENCE [LARGE SCALE GENOMIC DNA]</scope>
</reference>
<keyword evidence="1" id="KW-1133">Transmembrane helix</keyword>
<dbReference type="GeneTree" id="ENSGT01020000230661"/>
<keyword evidence="1" id="KW-0812">Transmembrane</keyword>
<name>A0A8I4A1E3_CALJA</name>
<evidence type="ECO:0000256" key="1">
    <source>
        <dbReference type="SAM" id="Phobius"/>
    </source>
</evidence>
<protein>
    <submittedName>
        <fullName evidence="2">Uncharacterized protein</fullName>
    </submittedName>
</protein>
<organism evidence="2 3">
    <name type="scientific">Callithrix jacchus</name>
    <name type="common">White-tufted-ear marmoset</name>
    <name type="synonym">Simia Jacchus</name>
    <dbReference type="NCBI Taxonomy" id="9483"/>
    <lineage>
        <taxon>Eukaryota</taxon>
        <taxon>Metazoa</taxon>
        <taxon>Chordata</taxon>
        <taxon>Craniata</taxon>
        <taxon>Vertebrata</taxon>
        <taxon>Euteleostomi</taxon>
        <taxon>Mammalia</taxon>
        <taxon>Eutheria</taxon>
        <taxon>Euarchontoglires</taxon>
        <taxon>Primates</taxon>
        <taxon>Haplorrhini</taxon>
        <taxon>Platyrrhini</taxon>
        <taxon>Cebidae</taxon>
        <taxon>Callitrichinae</taxon>
        <taxon>Callithrix</taxon>
        <taxon>Callithrix</taxon>
    </lineage>
</organism>
<reference evidence="2" key="3">
    <citation type="submission" date="2025-09" db="UniProtKB">
        <authorList>
            <consortium name="Ensembl"/>
        </authorList>
    </citation>
    <scope>IDENTIFICATION</scope>
</reference>
<proteinExistence type="predicted"/>
<dbReference type="Proteomes" id="UP000008225">
    <property type="component" value="Chromosome 1"/>
</dbReference>
<evidence type="ECO:0000313" key="2">
    <source>
        <dbReference type="Ensembl" id="ENSCJAP00000083061.1"/>
    </source>
</evidence>
<evidence type="ECO:0000313" key="3">
    <source>
        <dbReference type="Proteomes" id="UP000008225"/>
    </source>
</evidence>
<dbReference type="AlphaFoldDB" id="A0A8I4A1E3"/>
<feature type="transmembrane region" description="Helical" evidence="1">
    <location>
        <begin position="553"/>
        <end position="578"/>
    </location>
</feature>
<keyword evidence="1" id="KW-0472">Membrane</keyword>
<reference evidence="2" key="2">
    <citation type="submission" date="2025-08" db="UniProtKB">
        <authorList>
            <consortium name="Ensembl"/>
        </authorList>
    </citation>
    <scope>IDENTIFICATION</scope>
</reference>
<dbReference type="Ensembl" id="ENSCJAT00000106294.2">
    <property type="protein sequence ID" value="ENSCJAP00000083061.1"/>
    <property type="gene ID" value="ENSCJAG00000060397.2"/>
</dbReference>
<keyword evidence="3" id="KW-1185">Reference proteome</keyword>
<accession>A0A8I4A1E3</accession>
<dbReference type="OMA" id="WDIFSGM"/>